<dbReference type="EMBL" id="BAAARB010000023">
    <property type="protein sequence ID" value="GAA2390707.1"/>
    <property type="molecule type" value="Genomic_DNA"/>
</dbReference>
<dbReference type="Proteomes" id="UP001501170">
    <property type="component" value="Unassembled WGS sequence"/>
</dbReference>
<sequence length="127" mass="13338">MEANPPCSSIWRLTDTAQSTSPVAESSGKNSAPAGTPCRGRTQTGSRERASTSRAGIARTSSPTGGPSSIAGWSADDERQLGLDEAVSEYGRLLRRYDELGYSVTVLPKVGVAERAELILAELGLRG</sequence>
<organism evidence="2 3">
    <name type="scientific">Gordonia cholesterolivorans</name>
    <dbReference type="NCBI Taxonomy" id="559625"/>
    <lineage>
        <taxon>Bacteria</taxon>
        <taxon>Bacillati</taxon>
        <taxon>Actinomycetota</taxon>
        <taxon>Actinomycetes</taxon>
        <taxon>Mycobacteriales</taxon>
        <taxon>Gordoniaceae</taxon>
        <taxon>Gordonia</taxon>
    </lineage>
</organism>
<feature type="compositionally biased region" description="Polar residues" evidence="1">
    <location>
        <begin position="15"/>
        <end position="30"/>
    </location>
</feature>
<comment type="caution">
    <text evidence="2">The sequence shown here is derived from an EMBL/GenBank/DDBJ whole genome shotgun (WGS) entry which is preliminary data.</text>
</comment>
<name>A0ABN3HY90_9ACTN</name>
<gene>
    <name evidence="2" type="ORF">GCM10009855_33420</name>
</gene>
<proteinExistence type="predicted"/>
<evidence type="ECO:0000313" key="3">
    <source>
        <dbReference type="Proteomes" id="UP001501170"/>
    </source>
</evidence>
<feature type="region of interest" description="Disordered" evidence="1">
    <location>
        <begin position="1"/>
        <end position="77"/>
    </location>
</feature>
<protein>
    <recommendedName>
        <fullName evidence="4">NadR/Ttd14 AAA domain-containing protein</fullName>
    </recommendedName>
</protein>
<evidence type="ECO:0000256" key="1">
    <source>
        <dbReference type="SAM" id="MobiDB-lite"/>
    </source>
</evidence>
<keyword evidence="3" id="KW-1185">Reference proteome</keyword>
<evidence type="ECO:0008006" key="4">
    <source>
        <dbReference type="Google" id="ProtNLM"/>
    </source>
</evidence>
<reference evidence="2 3" key="1">
    <citation type="journal article" date="2019" name="Int. J. Syst. Evol. Microbiol.">
        <title>The Global Catalogue of Microorganisms (GCM) 10K type strain sequencing project: providing services to taxonomists for standard genome sequencing and annotation.</title>
        <authorList>
            <consortium name="The Broad Institute Genomics Platform"/>
            <consortium name="The Broad Institute Genome Sequencing Center for Infectious Disease"/>
            <person name="Wu L."/>
            <person name="Ma J."/>
        </authorList>
    </citation>
    <scope>NUCLEOTIDE SEQUENCE [LARGE SCALE GENOMIC DNA]</scope>
    <source>
        <strain evidence="2 3">JCM 16227</strain>
    </source>
</reference>
<accession>A0ABN3HY90</accession>
<evidence type="ECO:0000313" key="2">
    <source>
        <dbReference type="EMBL" id="GAA2390707.1"/>
    </source>
</evidence>